<feature type="signal peptide" evidence="1">
    <location>
        <begin position="1"/>
        <end position="19"/>
    </location>
</feature>
<sequence length="669" mass="74471">MLLAVSVIIFGVCVSHVLGEDAPNQTYGGINACLSNPVFKNTIRYEVLPGMGWDNLRNKNAGLLVDYSYSQCRTTDDGKYLLPDCVVTVPIKKSNIETYAEIFEHWSNYTSMTARSINIDEEILAFDYSFSMISGTFSEQFQHVKMQQVNEKSFTTRVQARYVRYAARLRPDSPLSPEFKNRLYNIAINIMLNNTAMAKYESELLVRDFGTHVVTNVESGAIVGRTDEIKSSFSRSEEDSKSKILATASAIFYNDDSKLSLSSEYYQVTNKDFIDQYLSNRTHSEIFSQGGPVYKPINFSLDAWVDGIGNSLVAVDRSGDPIYFLISPQTLPYLSPSILFYLTEYVKAAVETYYKFNAYRGCTKADSPNFSFIANVDDGTCESPYSNYSFGGVYQTCSQVGLPNKNLCSGLEQINPLTGGFSCPEGYEAVLINEGGRETSEPQRSCDYALFIKLQCTDYFAWGVAFYSSYWCVARGSVPQQSGFEFGGLYTDKVPNLLTGSKSCPLFFYPLKMGESLKICVSDDFELGYRYSVPFAGFFSCVTGNPLMVKNSNRPLAIYLGAQSNWPKGCPNGYSSHLAAIENGCEINYCVQSQAFSGRGLPPIRRPPFINLPPNGYVVKGIKYNVNITRDYNTWTNKVPEESTGNTAGENKAVMTIIAGILIVTEVLK</sequence>
<dbReference type="InterPro" id="IPR039707">
    <property type="entry name" value="MPEG1"/>
</dbReference>
<reference evidence="3" key="1">
    <citation type="submission" date="2019-08" db="EMBL/GenBank/DDBJ databases">
        <title>The improved chromosome-level genome for the pearl oyster Pinctada fucata martensii using PacBio sequencing and Hi-C.</title>
        <authorList>
            <person name="Zheng Z."/>
        </authorList>
    </citation>
    <scope>NUCLEOTIDE SEQUENCE</scope>
    <source>
        <strain evidence="3">ZZ-2019</strain>
        <tissue evidence="3">Adductor muscle</tissue>
    </source>
</reference>
<dbReference type="GO" id="GO:0045087">
    <property type="term" value="P:innate immune response"/>
    <property type="evidence" value="ECO:0007669"/>
    <property type="project" value="UniProtKB-KW"/>
</dbReference>
<dbReference type="PROSITE" id="PS51412">
    <property type="entry name" value="MACPF_2"/>
    <property type="match status" value="1"/>
</dbReference>
<dbReference type="GO" id="GO:0030670">
    <property type="term" value="C:phagocytic vesicle membrane"/>
    <property type="evidence" value="ECO:0007669"/>
    <property type="project" value="UniProtKB-SubCell"/>
</dbReference>
<feature type="domain" description="MACPF" evidence="2">
    <location>
        <begin position="9"/>
        <end position="357"/>
    </location>
</feature>
<evidence type="ECO:0000313" key="4">
    <source>
        <dbReference type="Proteomes" id="UP001186944"/>
    </source>
</evidence>
<comment type="caution">
    <text evidence="3">The sequence shown here is derived from an EMBL/GenBank/DDBJ whole genome shotgun (WGS) entry which is preliminary data.</text>
</comment>
<keyword evidence="1" id="KW-0732">Signal</keyword>
<organism evidence="3 4">
    <name type="scientific">Pinctada imbricata</name>
    <name type="common">Atlantic pearl-oyster</name>
    <name type="synonym">Pinctada martensii</name>
    <dbReference type="NCBI Taxonomy" id="66713"/>
    <lineage>
        <taxon>Eukaryota</taxon>
        <taxon>Metazoa</taxon>
        <taxon>Spiralia</taxon>
        <taxon>Lophotrochozoa</taxon>
        <taxon>Mollusca</taxon>
        <taxon>Bivalvia</taxon>
        <taxon>Autobranchia</taxon>
        <taxon>Pteriomorphia</taxon>
        <taxon>Pterioida</taxon>
        <taxon>Pterioidea</taxon>
        <taxon>Pteriidae</taxon>
        <taxon>Pinctada</taxon>
    </lineage>
</organism>
<name>A0AA88Y0L9_PINIB</name>
<dbReference type="PANTHER" id="PTHR31463:SF1">
    <property type="entry name" value="MACROPHAGE-EXPRESSED GENE 1 PROTEIN"/>
    <property type="match status" value="1"/>
</dbReference>
<dbReference type="EMBL" id="VSWD01000008">
    <property type="protein sequence ID" value="KAK3095443.1"/>
    <property type="molecule type" value="Genomic_DNA"/>
</dbReference>
<gene>
    <name evidence="3" type="ORF">FSP39_014737</name>
</gene>
<dbReference type="SMART" id="SM00457">
    <property type="entry name" value="MACPF"/>
    <property type="match status" value="1"/>
</dbReference>
<accession>A0AA88Y0L9</accession>
<dbReference type="InterPro" id="IPR020864">
    <property type="entry name" value="MACPF"/>
</dbReference>
<evidence type="ECO:0000313" key="3">
    <source>
        <dbReference type="EMBL" id="KAK3095443.1"/>
    </source>
</evidence>
<keyword evidence="4" id="KW-1185">Reference proteome</keyword>
<dbReference type="PANTHER" id="PTHR31463">
    <property type="entry name" value="MACROPHAGE-EXPRESSED GENE 1 PROTEIN"/>
    <property type="match status" value="1"/>
</dbReference>
<evidence type="ECO:0000256" key="1">
    <source>
        <dbReference type="SAM" id="SignalP"/>
    </source>
</evidence>
<dbReference type="AlphaFoldDB" id="A0AA88Y0L9"/>
<dbReference type="Pfam" id="PF01823">
    <property type="entry name" value="MACPF"/>
    <property type="match status" value="1"/>
</dbReference>
<evidence type="ECO:0000259" key="2">
    <source>
        <dbReference type="PROSITE" id="PS51412"/>
    </source>
</evidence>
<dbReference type="GO" id="GO:0002250">
    <property type="term" value="P:adaptive immune response"/>
    <property type="evidence" value="ECO:0007669"/>
    <property type="project" value="UniProtKB-KW"/>
</dbReference>
<protein>
    <recommendedName>
        <fullName evidence="2">MACPF domain-containing protein</fullName>
    </recommendedName>
</protein>
<proteinExistence type="predicted"/>
<dbReference type="Proteomes" id="UP001186944">
    <property type="component" value="Unassembled WGS sequence"/>
</dbReference>
<feature type="chain" id="PRO_5041701900" description="MACPF domain-containing protein" evidence="1">
    <location>
        <begin position="20"/>
        <end position="669"/>
    </location>
</feature>
<dbReference type="CDD" id="cd22579">
    <property type="entry name" value="MPEG1_P2"/>
    <property type="match status" value="1"/>
</dbReference>